<keyword evidence="2" id="KW-0472">Membrane</keyword>
<accession>A0A161ZQD1</accession>
<dbReference type="Gramene" id="KZM89792">
    <property type="protein sequence ID" value="KZM89792"/>
    <property type="gene ID" value="DCAR_022845"/>
</dbReference>
<evidence type="ECO:0000256" key="2">
    <source>
        <dbReference type="SAM" id="Phobius"/>
    </source>
</evidence>
<reference evidence="4" key="2">
    <citation type="submission" date="2022-03" db="EMBL/GenBank/DDBJ databases">
        <title>Draft title - Genomic analysis of global carrot germplasm unveils the trajectory of domestication and the origin of high carotenoid orange carrot.</title>
        <authorList>
            <person name="Iorizzo M."/>
            <person name="Ellison S."/>
            <person name="Senalik D."/>
            <person name="Macko-Podgorni A."/>
            <person name="Grzebelus D."/>
            <person name="Bostan H."/>
            <person name="Rolling W."/>
            <person name="Curaba J."/>
            <person name="Simon P."/>
        </authorList>
    </citation>
    <scope>NUCLEOTIDE SEQUENCE</scope>
    <source>
        <tissue evidence="4">Leaf</tissue>
    </source>
</reference>
<dbReference type="EMBL" id="CP093348">
    <property type="protein sequence ID" value="WOH03799.1"/>
    <property type="molecule type" value="Genomic_DNA"/>
</dbReference>
<feature type="region of interest" description="Disordered" evidence="1">
    <location>
        <begin position="123"/>
        <end position="150"/>
    </location>
</feature>
<organism evidence="3">
    <name type="scientific">Daucus carota subsp. sativus</name>
    <name type="common">Carrot</name>
    <dbReference type="NCBI Taxonomy" id="79200"/>
    <lineage>
        <taxon>Eukaryota</taxon>
        <taxon>Viridiplantae</taxon>
        <taxon>Streptophyta</taxon>
        <taxon>Embryophyta</taxon>
        <taxon>Tracheophyta</taxon>
        <taxon>Spermatophyta</taxon>
        <taxon>Magnoliopsida</taxon>
        <taxon>eudicotyledons</taxon>
        <taxon>Gunneridae</taxon>
        <taxon>Pentapetalae</taxon>
        <taxon>asterids</taxon>
        <taxon>campanulids</taxon>
        <taxon>Apiales</taxon>
        <taxon>Apiaceae</taxon>
        <taxon>Apioideae</taxon>
        <taxon>Scandiceae</taxon>
        <taxon>Daucinae</taxon>
        <taxon>Daucus</taxon>
        <taxon>Daucus sect. Daucus</taxon>
    </lineage>
</organism>
<dbReference type="EMBL" id="LNRQ01000006">
    <property type="protein sequence ID" value="KZM89792.1"/>
    <property type="molecule type" value="Genomic_DNA"/>
</dbReference>
<name>A0A161ZQD1_DAUCS</name>
<keyword evidence="5" id="KW-1185">Reference proteome</keyword>
<dbReference type="Proteomes" id="UP000077755">
    <property type="component" value="Chromosome 6"/>
</dbReference>
<gene>
    <name evidence="3" type="ORF">DCAR_022845</name>
    <name evidence="4" type="ORF">DCAR_0623199</name>
</gene>
<proteinExistence type="predicted"/>
<sequence length="164" mass="18183">MWYYCSTFQMGLPAGSYASKKQTNTALRNIDINTKKTRMKATPPPAFSLFDLLFFHTQKHTHISMCLGYTLAAAILLLILLGIAAAVFHFVYKPESPKYTVNSTQSPASISLHLALSHRSSTSVSARTIRTTKSESTTRRKSPYKSTTPTIVSAPEFSPSFISR</sequence>
<reference evidence="3" key="1">
    <citation type="journal article" date="2016" name="Nat. Genet.">
        <title>A high-quality carrot genome assembly provides new insights into carotenoid accumulation and asterid genome evolution.</title>
        <authorList>
            <person name="Iorizzo M."/>
            <person name="Ellison S."/>
            <person name="Senalik D."/>
            <person name="Zeng P."/>
            <person name="Satapoomin P."/>
            <person name="Huang J."/>
            <person name="Bowman M."/>
            <person name="Iovene M."/>
            <person name="Sanseverino W."/>
            <person name="Cavagnaro P."/>
            <person name="Yildiz M."/>
            <person name="Macko-Podgorni A."/>
            <person name="Moranska E."/>
            <person name="Grzebelus E."/>
            <person name="Grzebelus D."/>
            <person name="Ashrafi H."/>
            <person name="Zheng Z."/>
            <person name="Cheng S."/>
            <person name="Spooner D."/>
            <person name="Van Deynze A."/>
            <person name="Simon P."/>
        </authorList>
    </citation>
    <scope>NUCLEOTIDE SEQUENCE [LARGE SCALE GENOMIC DNA]</scope>
    <source>
        <tissue evidence="3">Leaf</tissue>
    </source>
</reference>
<keyword evidence="2" id="KW-1133">Transmembrane helix</keyword>
<keyword evidence="2" id="KW-0812">Transmembrane</keyword>
<feature type="transmembrane region" description="Helical" evidence="2">
    <location>
        <begin position="66"/>
        <end position="92"/>
    </location>
</feature>
<evidence type="ECO:0000256" key="1">
    <source>
        <dbReference type="SAM" id="MobiDB-lite"/>
    </source>
</evidence>
<dbReference type="AlphaFoldDB" id="A0A161ZQD1"/>
<protein>
    <submittedName>
        <fullName evidence="3">Uncharacterized protein</fullName>
    </submittedName>
</protein>
<evidence type="ECO:0000313" key="3">
    <source>
        <dbReference type="EMBL" id="KZM89792.1"/>
    </source>
</evidence>
<evidence type="ECO:0000313" key="5">
    <source>
        <dbReference type="Proteomes" id="UP000077755"/>
    </source>
</evidence>
<evidence type="ECO:0000313" key="4">
    <source>
        <dbReference type="EMBL" id="WOH03799.1"/>
    </source>
</evidence>